<evidence type="ECO:0000313" key="2">
    <source>
        <dbReference type="EMBL" id="CAE7198398.1"/>
    </source>
</evidence>
<name>A0A812JBH9_9DINO</name>
<comment type="caution">
    <text evidence="2">The sequence shown here is derived from an EMBL/GenBank/DDBJ whole genome shotgun (WGS) entry which is preliminary data.</text>
</comment>
<evidence type="ECO:0000256" key="1">
    <source>
        <dbReference type="SAM" id="MobiDB-lite"/>
    </source>
</evidence>
<dbReference type="Proteomes" id="UP000604046">
    <property type="component" value="Unassembled WGS sequence"/>
</dbReference>
<feature type="region of interest" description="Disordered" evidence="1">
    <location>
        <begin position="627"/>
        <end position="674"/>
    </location>
</feature>
<dbReference type="PANTHER" id="PTHR33050:SF7">
    <property type="entry name" value="RIBONUCLEASE H"/>
    <property type="match status" value="1"/>
</dbReference>
<organism evidence="2 3">
    <name type="scientific">Symbiodinium natans</name>
    <dbReference type="NCBI Taxonomy" id="878477"/>
    <lineage>
        <taxon>Eukaryota</taxon>
        <taxon>Sar</taxon>
        <taxon>Alveolata</taxon>
        <taxon>Dinophyceae</taxon>
        <taxon>Suessiales</taxon>
        <taxon>Symbiodiniaceae</taxon>
        <taxon>Symbiodinium</taxon>
    </lineage>
</organism>
<dbReference type="PANTHER" id="PTHR33050">
    <property type="entry name" value="REVERSE TRANSCRIPTASE DOMAIN-CONTAINING PROTEIN"/>
    <property type="match status" value="1"/>
</dbReference>
<sequence>MDCPRQVCLRFNSSKSSSDCAHRPRPDSDLSDVWKAISALEAQQSLLLSMQEKITRVQQDQSLLRDRLEVLEVHLRLRNLSLAENSETWNDFTRSLRASVMESSIPSDFARGHDSLDMAFGQCLRDVDGQCAALDAQISALQEHFNTLARERNADSPLLHIYQLNLLAVAATRRGYLCLGIDSGLHVARESVVRSFDFSTATAVDISSDSSFPPCPPASSSAVPVETMWDAFQRAKNVQIQRWIQITLGAQLYSIFIQDLLKSPLAHEHIARMVAMNAPSTLASYFAAWNHWQKFCEVQAVVAFEPAVEFLADFLHLHTKGRLGSALSMVKALRFVASRLVLSALRETLASPLVMAYTRTTTITERRETAPLPLSFVIWLEMQVLADVTSPRQILWCGMLLVCIFASLRWSDALWSAPQRLQCARNALLGAARRTKTTNRTMPFGALAGGFLARPVGASGWGQKFLHHLQTAVQRTRLLHPGFQPDFLVAELGEDPQAPVLLAPLTRQAGLVLIRSLLSDCYSSVPARDRPDFSLIGVHSLKVTFLAFAKQLLLDDNLRRLQGHHRVPGMSELYGRDDVLGPLELQVKIVNAVATGFRPLRPAMRGAAPPKADIAVTVPPIEDACEAPPIPALGRLPGPTMEMDSSSDSEDEKVQAPAVESVSEEPASAWRVQSTGSVVENDDPDEFELLYNATSKIVHVARPCAVDHPACQYRPVQESAEDRPLRPGCSCRGNLTLGALHRVDAIPQGARMCLKHGCGKDPAIARLAASPSVVPCGTGIDDEDYFTDQLQAWAVPDTVKTRLARGGFKTISLLAHAIPSLEHLEPSCVSLGTPCGKCDPAAPLFSPEAASLRRVVKECISQVSPAGSSATATPSLGTAVPKKSLEVADVNKLVQDFQGKYPSELLRPDIMPSRALLSAVKDAVSSDHMRWFSWRVRTSEADEVAFTERRRPRTDSQMLASLLAPSAEEEFLIDIPMQAPMESVVRKFFDRLCIALAMLDACHLLPLRKLMEKFVGLATMVPIDRTLRGPTLPEVMEADRSLWLAIGSLQRDYQWSLTDCVSEFTHVRPELHNTLAPRPRTSAGHAGANGENEGSCFALQLAVELGPPGGRSADSPTRAVPPNFAQVQGCAEDFASIMLLESGPPSRERVVDLLDQLLCEAPDSDGRFSEGRSVTAGVFHRHKVGLRQLCRSHPHSVRVLNRFIAAICPNFFHTSFVAIDGIASREHKDHLNSDLPNVVIPLCDFQGGELVVAHESGSVPTQFQGCYLPAVVLEPRKGPMVFSAASCWHRVSGFSGRRLVLAIYTLRACNKASYKDRCTLQELGFRLPSERDLLHASPVVPHNLQLSSQARELLGSALWDDQPIVREHDGLGVDGAPAAPGSVPPGAAVDLIAAPCEPVCHDRPQEPLELCKLCPGLTHPKFFLDLFAGAKQPLSVAMAKRNSDRFEAVDLIFGPAFDLLDDVHFEALCGLASSGLVGAAAAAPVCSEFSPLKLLPQGPNAVRAPWALDGFPDNDWRATLAVQESQLLHDRARELLSRVAAAGGCIMLENPPGSMTFQDPKMQAWIKAEAPFCAQVAACMHGSALQKRWAFVSNRPEVAKLACTCAHGPKAHESFLGKRLPDGSYKSRLTAEYPASLADAIADFMAPFVTSQGRCVPIAAWQGLLPEKVPWPQGCLRVEDGGGLQSSAFWMRPLGQDLLHDLRLAWTQRLLSSGLGRVLPSKLELGTDLCPLADTEVEPFLQDLCCFLGDSGWSRQDLLHVSPGQPFRLNLLQALLEKIQDPEASMCADLRAGVRIGVGYELAPSPHWPVRQSDSLEEDLQICHGSWKSASDQPAQVLSLLEEELREGWIVEYPSVEAVKAAFPKVAFGKLGLVLAEGRSPRLVVDSSISGVTSSCVIPNHLLNPRISDLQACAPISLASEEWIVVSLDVRKAHRQVMISSLDQGLLSFTFQGRAFVSRTLNFGAKASSWWWGRIAGALLRLSHKLVWVAHLMFAYVDDYFGVFRADTAPVYAGLWILLFLALRVPLSWSKASWGPCARWIGWDIDLRSWTVSLPPEKLSKILEPLRALARPGATRIKVKELESLIGRLLWLTSLWHLLRPLLAPLCKIMARIPSSCVAVQPSLWQSICALVDDDCVLTRATSHASFPARARISRVANRQVLTKTDLVGHPFLKRRLWVEVRMPDHPFREINDDARNAAESWLALLADTPFIFSLRSPPVLPLVAEADAFADELGCGLGGYVTWPSGVSRWFSLHWSASVAAEHLPLFSAPLQAHISALELLAQLLLLWCIHDTLPSCRGPLRVCLRLDNSGAEAVAENGLSSVPALAAVLSCFMCFQRWSGLCADIEHIPGYRNDLADELSRLKGGLSPLPLADRCQPPVAHLLRPQGRALLFPPGSQWPAAFRAFAD</sequence>
<proteinExistence type="predicted"/>
<gene>
    <name evidence="2" type="ORF">SNAT2548_LOCUS5713</name>
</gene>
<dbReference type="InterPro" id="IPR043502">
    <property type="entry name" value="DNA/RNA_pol_sf"/>
</dbReference>
<keyword evidence="3" id="KW-1185">Reference proteome</keyword>
<accession>A0A812JBH9</accession>
<reference evidence="2" key="1">
    <citation type="submission" date="2021-02" db="EMBL/GenBank/DDBJ databases">
        <authorList>
            <person name="Dougan E. K."/>
            <person name="Rhodes N."/>
            <person name="Thang M."/>
            <person name="Chan C."/>
        </authorList>
    </citation>
    <scope>NUCLEOTIDE SEQUENCE</scope>
</reference>
<evidence type="ECO:0000313" key="3">
    <source>
        <dbReference type="Proteomes" id="UP000604046"/>
    </source>
</evidence>
<dbReference type="EMBL" id="CAJNDS010000369">
    <property type="protein sequence ID" value="CAE7198398.1"/>
    <property type="molecule type" value="Genomic_DNA"/>
</dbReference>
<dbReference type="InterPro" id="IPR052055">
    <property type="entry name" value="Hepadnavirus_pol/RT"/>
</dbReference>
<protein>
    <submittedName>
        <fullName evidence="2">Uncharacterized protein</fullName>
    </submittedName>
</protein>
<dbReference type="SUPFAM" id="SSF56672">
    <property type="entry name" value="DNA/RNA polymerases"/>
    <property type="match status" value="1"/>
</dbReference>